<accession>A0A192A4E5</accession>
<dbReference type="AlphaFoldDB" id="A0A192A4E5"/>
<dbReference type="EMBL" id="CP016023">
    <property type="protein sequence ID" value="ANJ75223.1"/>
    <property type="molecule type" value="Genomic_DNA"/>
</dbReference>
<evidence type="ECO:0000313" key="2">
    <source>
        <dbReference type="Proteomes" id="UP000078572"/>
    </source>
</evidence>
<proteinExistence type="predicted"/>
<protein>
    <submittedName>
        <fullName evidence="1">Uncharacterized protein</fullName>
    </submittedName>
</protein>
<evidence type="ECO:0000313" key="1">
    <source>
        <dbReference type="EMBL" id="ANJ75223.1"/>
    </source>
</evidence>
<reference evidence="2" key="1">
    <citation type="submission" date="2016-06" db="EMBL/GenBank/DDBJ databases">
        <authorList>
            <person name="Xu Y."/>
            <person name="Nagy A."/>
            <person name="Yan X."/>
            <person name="Kim S.W."/>
            <person name="Haley B."/>
            <person name="Liu N.T."/>
            <person name="Nou X."/>
        </authorList>
    </citation>
    <scope>NUCLEOTIDE SEQUENCE [LARGE SCALE GENOMIC DNA]</scope>
    <source>
        <strain evidence="2">ATCC 49129</strain>
    </source>
</reference>
<dbReference type="Proteomes" id="UP000078572">
    <property type="component" value="Chromosome 2"/>
</dbReference>
<keyword evidence="2" id="KW-1185">Reference proteome</keyword>
<sequence>MLARSTSDITFASFKGQTFYLHPGIFPGLRTQLQMNPMLSDDFVLYSVLNARETSAAQFF</sequence>
<organism evidence="1 2">
    <name type="scientific">Ralstonia insidiosa</name>
    <dbReference type="NCBI Taxonomy" id="190721"/>
    <lineage>
        <taxon>Bacteria</taxon>
        <taxon>Pseudomonadati</taxon>
        <taxon>Pseudomonadota</taxon>
        <taxon>Betaproteobacteria</taxon>
        <taxon>Burkholderiales</taxon>
        <taxon>Burkholderiaceae</taxon>
        <taxon>Ralstonia</taxon>
    </lineage>
</organism>
<gene>
    <name evidence="1" type="ORF">A9Y76_22150</name>
</gene>
<name>A0A192A4E5_9RALS</name>
<dbReference type="STRING" id="190721.ACS15_4828"/>